<sequence>MIGDLNKTIKTLIINALPKDLVAQIKITFSAPDKLSPPPAGAPLLLYIFLYCIRENLELRESTYLTGSKPNTPLIYIDYSYLLTAWCGGGSDSSGTDNSTQEEHDLLNRTLQALLPYPTWPSNLLQGELATIQPPPSAHIVQADHLQSMDEFWSAIGKPPKAALHYTVTAPFYYQTGKALSSTSNTAQQTQQG</sequence>
<reference evidence="2 4" key="1">
    <citation type="submission" date="2020-06" db="EMBL/GenBank/DDBJ databases">
        <title>The genome sequence of Candidatus Regiella insecticola strain Tut.</title>
        <authorList>
            <person name="Nikoh N."/>
            <person name="Tsuchida T."/>
            <person name="Koga R."/>
            <person name="Oshima K."/>
            <person name="Hattori M."/>
            <person name="Fukatsu T."/>
        </authorList>
    </citation>
    <scope>NUCLEOTIDE SEQUENCE [LARGE SCALE GENOMIC DNA]</scope>
    <source>
        <strain evidence="2 4">Tut</strain>
    </source>
</reference>
<evidence type="ECO:0000259" key="1">
    <source>
        <dbReference type="Pfam" id="PF14065"/>
    </source>
</evidence>
<comment type="caution">
    <text evidence="2">The sequence shown here is derived from an EMBL/GenBank/DDBJ whole genome shotgun (WGS) entry which is preliminary data.</text>
</comment>
<dbReference type="AlphaFoldDB" id="A0A6L2ZNP1"/>
<dbReference type="InterPro" id="IPR025351">
    <property type="entry name" value="Pvc16_N"/>
</dbReference>
<accession>A0A6L2ZNP1</accession>
<dbReference type="Pfam" id="PF14065">
    <property type="entry name" value="Pvc16_N"/>
    <property type="match status" value="1"/>
</dbReference>
<evidence type="ECO:0000313" key="3">
    <source>
        <dbReference type="EMBL" id="GFN47413.1"/>
    </source>
</evidence>
<dbReference type="EMBL" id="BLXO01000011">
    <property type="protein sequence ID" value="GFN47413.1"/>
    <property type="molecule type" value="Genomic_DNA"/>
</dbReference>
<gene>
    <name evidence="2" type="ORF">RINTU1_19110</name>
    <name evidence="3" type="ORF">RINTU1_34760</name>
</gene>
<evidence type="ECO:0000313" key="2">
    <source>
        <dbReference type="EMBL" id="GFN46366.1"/>
    </source>
</evidence>
<feature type="domain" description="Pvc16 N-terminal" evidence="1">
    <location>
        <begin position="6"/>
        <end position="175"/>
    </location>
</feature>
<dbReference type="RefSeq" id="WP_176488034.1">
    <property type="nucleotide sequence ID" value="NZ_BLXO01000003.1"/>
</dbReference>
<organism evidence="2 4">
    <name type="scientific">Candidatus Regiella insecticola</name>
    <dbReference type="NCBI Taxonomy" id="138073"/>
    <lineage>
        <taxon>Bacteria</taxon>
        <taxon>Pseudomonadati</taxon>
        <taxon>Pseudomonadota</taxon>
        <taxon>Gammaproteobacteria</taxon>
        <taxon>Enterobacterales</taxon>
        <taxon>Enterobacteriaceae</taxon>
        <taxon>aphid secondary symbionts</taxon>
        <taxon>Candidatus Regiella</taxon>
    </lineage>
</organism>
<proteinExistence type="predicted"/>
<dbReference type="EMBL" id="BLXO01000003">
    <property type="protein sequence ID" value="GFN46366.1"/>
    <property type="molecule type" value="Genomic_DNA"/>
</dbReference>
<dbReference type="Proteomes" id="UP000504714">
    <property type="component" value="Unassembled WGS sequence"/>
</dbReference>
<name>A0A6L2ZNP1_9ENTR</name>
<protein>
    <recommendedName>
        <fullName evidence="1">Pvc16 N-terminal domain-containing protein</fullName>
    </recommendedName>
</protein>
<evidence type="ECO:0000313" key="4">
    <source>
        <dbReference type="Proteomes" id="UP000504714"/>
    </source>
</evidence>